<sequence>MPAPGGGDSAGNKLPRAGGVSTVFWMLKKARAIAVPASEPCRRRWHRRQLDLGPLGRAGDVR</sequence>
<accession>A0A554W978</accession>
<dbReference type="EMBL" id="VJNB01000004">
    <property type="protein sequence ID" value="TSE20130.1"/>
    <property type="molecule type" value="Genomic_DNA"/>
</dbReference>
<gene>
    <name evidence="1" type="ORF">Talka_01024</name>
</gene>
<comment type="caution">
    <text evidence="1">The sequence shown here is derived from an EMBL/GenBank/DDBJ whole genome shotgun (WGS) entry which is preliminary data.</text>
</comment>
<evidence type="ECO:0000313" key="2">
    <source>
        <dbReference type="Proteomes" id="UP000315736"/>
    </source>
</evidence>
<protein>
    <submittedName>
        <fullName evidence="1">Uncharacterized protein</fullName>
    </submittedName>
</protein>
<dbReference type="Proteomes" id="UP000315736">
    <property type="component" value="Unassembled WGS sequence"/>
</dbReference>
<keyword evidence="2" id="KW-1185">Reference proteome</keyword>
<proteinExistence type="predicted"/>
<name>A0A554W978_9BURK</name>
<reference evidence="1 2" key="1">
    <citation type="submission" date="2019-07" db="EMBL/GenBank/DDBJ databases">
        <title>Tepidimonas alkaliphilus YIM 72238 draft genome.</title>
        <authorList>
            <person name="Da Costa M.S."/>
            <person name="Froufe H.J.C."/>
            <person name="Egas C."/>
            <person name="Albuquerque L."/>
        </authorList>
    </citation>
    <scope>NUCLEOTIDE SEQUENCE [LARGE SCALE GENOMIC DNA]</scope>
    <source>
        <strain evidence="1 2">YIM 72238</strain>
    </source>
</reference>
<organism evidence="1 2">
    <name type="scientific">Tepidimonas alkaliphilus</name>
    <dbReference type="NCBI Taxonomy" id="2588942"/>
    <lineage>
        <taxon>Bacteria</taxon>
        <taxon>Pseudomonadati</taxon>
        <taxon>Pseudomonadota</taxon>
        <taxon>Betaproteobacteria</taxon>
        <taxon>Burkholderiales</taxon>
        <taxon>Tepidimonas</taxon>
    </lineage>
</organism>
<dbReference type="AlphaFoldDB" id="A0A554W978"/>
<evidence type="ECO:0000313" key="1">
    <source>
        <dbReference type="EMBL" id="TSE20130.1"/>
    </source>
</evidence>